<proteinExistence type="predicted"/>
<name>A0AA40DDB7_9PEZI</name>
<evidence type="ECO:0000313" key="2">
    <source>
        <dbReference type="Proteomes" id="UP001174997"/>
    </source>
</evidence>
<dbReference type="Proteomes" id="UP001174997">
    <property type="component" value="Unassembled WGS sequence"/>
</dbReference>
<sequence>MMGSIFDWRAIEEAIKLNGNSRGDTSERVLKPIARDLIEELHIDKNIAMSVLLQNCQGVLSEVNSQYLAATRAVPDSYGRWVKGNAPEKLILKREFFTFMLGWIEKSTALDSVWSSLDIICIERDWDVVAFDGDWAIIGDADFA</sequence>
<dbReference type="AlphaFoldDB" id="A0AA40DDB7"/>
<reference evidence="1" key="1">
    <citation type="submission" date="2023-06" db="EMBL/GenBank/DDBJ databases">
        <title>Genome-scale phylogeny and comparative genomics of the fungal order Sordariales.</title>
        <authorList>
            <consortium name="Lawrence Berkeley National Laboratory"/>
            <person name="Hensen N."/>
            <person name="Bonometti L."/>
            <person name="Westerberg I."/>
            <person name="Brannstrom I.O."/>
            <person name="Guillou S."/>
            <person name="Cros-Aarteil S."/>
            <person name="Calhoun S."/>
            <person name="Haridas S."/>
            <person name="Kuo A."/>
            <person name="Mondo S."/>
            <person name="Pangilinan J."/>
            <person name="Riley R."/>
            <person name="Labutti K."/>
            <person name="Andreopoulos B."/>
            <person name="Lipzen A."/>
            <person name="Chen C."/>
            <person name="Yanf M."/>
            <person name="Daum C."/>
            <person name="Ng V."/>
            <person name="Clum A."/>
            <person name="Steindorff A."/>
            <person name="Ohm R."/>
            <person name="Martin F."/>
            <person name="Silar P."/>
            <person name="Natvig D."/>
            <person name="Lalanne C."/>
            <person name="Gautier V."/>
            <person name="Ament-Velasquez S.L."/>
            <person name="Kruys A."/>
            <person name="Hutchinson M.I."/>
            <person name="Powell A.J."/>
            <person name="Barry K."/>
            <person name="Miller A.N."/>
            <person name="Grigoriev I.V."/>
            <person name="Debuchy R."/>
            <person name="Gladieux P."/>
            <person name="Thoren M.H."/>
            <person name="Johannesson H."/>
        </authorList>
    </citation>
    <scope>NUCLEOTIDE SEQUENCE</scope>
    <source>
        <strain evidence="1">CBS 307.81</strain>
    </source>
</reference>
<evidence type="ECO:0000313" key="1">
    <source>
        <dbReference type="EMBL" id="KAK0669922.1"/>
    </source>
</evidence>
<protein>
    <submittedName>
        <fullName evidence="1">Uncharacterized protein</fullName>
    </submittedName>
</protein>
<accession>A0AA40DDB7</accession>
<dbReference type="EMBL" id="JAULSY010000037">
    <property type="protein sequence ID" value="KAK0669922.1"/>
    <property type="molecule type" value="Genomic_DNA"/>
</dbReference>
<keyword evidence="2" id="KW-1185">Reference proteome</keyword>
<comment type="caution">
    <text evidence="1">The sequence shown here is derived from an EMBL/GenBank/DDBJ whole genome shotgun (WGS) entry which is preliminary data.</text>
</comment>
<organism evidence="1 2">
    <name type="scientific">Cercophora samala</name>
    <dbReference type="NCBI Taxonomy" id="330535"/>
    <lineage>
        <taxon>Eukaryota</taxon>
        <taxon>Fungi</taxon>
        <taxon>Dikarya</taxon>
        <taxon>Ascomycota</taxon>
        <taxon>Pezizomycotina</taxon>
        <taxon>Sordariomycetes</taxon>
        <taxon>Sordariomycetidae</taxon>
        <taxon>Sordariales</taxon>
        <taxon>Lasiosphaeriaceae</taxon>
        <taxon>Cercophora</taxon>
    </lineage>
</organism>
<gene>
    <name evidence="1" type="ORF">QBC41DRAFT_390699</name>
</gene>